<accession>A0A1C0TSF2</accession>
<evidence type="ECO:0000313" key="3">
    <source>
        <dbReference type="Proteomes" id="UP000093366"/>
    </source>
</evidence>
<sequence length="131" mass="15058">MNKLFVLMIVPVCFWLYTALPFKLSAIVLWLSEDKSTAAISTTLWGIAVIVQIYAMWHIFKRRLKGLNIFFSIMALHVILWLSDVLVTYFEGGELLLTSKIVFDKAVFPLLVAWGLYMSDAKDFFNDVESK</sequence>
<reference evidence="3" key="1">
    <citation type="submission" date="2016-07" db="EMBL/GenBank/DDBJ databases">
        <authorList>
            <person name="Florea S."/>
            <person name="Webb J.S."/>
            <person name="Jaromczyk J."/>
            <person name="Schardl C.L."/>
        </authorList>
    </citation>
    <scope>NUCLEOTIDE SEQUENCE [LARGE SCALE GENOMIC DNA]</scope>
    <source>
        <strain evidence="3">IPB1</strain>
    </source>
</reference>
<organism evidence="2 3">
    <name type="scientific">Pseudoalteromonas luteoviolacea</name>
    <dbReference type="NCBI Taxonomy" id="43657"/>
    <lineage>
        <taxon>Bacteria</taxon>
        <taxon>Pseudomonadati</taxon>
        <taxon>Pseudomonadota</taxon>
        <taxon>Gammaproteobacteria</taxon>
        <taxon>Alteromonadales</taxon>
        <taxon>Pseudoalteromonadaceae</taxon>
        <taxon>Pseudoalteromonas</taxon>
    </lineage>
</organism>
<dbReference type="RefSeq" id="WP_065790381.1">
    <property type="nucleotide sequence ID" value="NZ_MAUJ01000002.1"/>
</dbReference>
<comment type="caution">
    <text evidence="2">The sequence shown here is derived from an EMBL/GenBank/DDBJ whole genome shotgun (WGS) entry which is preliminary data.</text>
</comment>
<evidence type="ECO:0000313" key="2">
    <source>
        <dbReference type="EMBL" id="OCQ22181.1"/>
    </source>
</evidence>
<feature type="transmembrane region" description="Helical" evidence="1">
    <location>
        <begin position="37"/>
        <end position="57"/>
    </location>
</feature>
<dbReference type="OrthoDB" id="6303301at2"/>
<dbReference type="Proteomes" id="UP000093366">
    <property type="component" value="Unassembled WGS sequence"/>
</dbReference>
<keyword evidence="1" id="KW-0812">Transmembrane</keyword>
<gene>
    <name evidence="2" type="ORF">A7985_10360</name>
</gene>
<dbReference type="AlphaFoldDB" id="A0A1C0TSF2"/>
<name>A0A1C0TSF2_9GAMM</name>
<keyword evidence="1" id="KW-1133">Transmembrane helix</keyword>
<feature type="transmembrane region" description="Helical" evidence="1">
    <location>
        <begin position="69"/>
        <end position="90"/>
    </location>
</feature>
<proteinExistence type="predicted"/>
<keyword evidence="1" id="KW-0472">Membrane</keyword>
<evidence type="ECO:0008006" key="4">
    <source>
        <dbReference type="Google" id="ProtNLM"/>
    </source>
</evidence>
<dbReference type="EMBL" id="MAUJ01000002">
    <property type="protein sequence ID" value="OCQ22181.1"/>
    <property type="molecule type" value="Genomic_DNA"/>
</dbReference>
<protein>
    <recommendedName>
        <fullName evidence="4">DUF2569 domain-containing protein</fullName>
    </recommendedName>
</protein>
<evidence type="ECO:0000256" key="1">
    <source>
        <dbReference type="SAM" id="Phobius"/>
    </source>
</evidence>